<accession>A0ACB8DPD7</accession>
<dbReference type="EMBL" id="CM023479">
    <property type="protein sequence ID" value="KAH7974231.1"/>
    <property type="molecule type" value="Genomic_DNA"/>
</dbReference>
<protein>
    <submittedName>
        <fullName evidence="1">Uncharacterized protein</fullName>
    </submittedName>
</protein>
<evidence type="ECO:0000313" key="2">
    <source>
        <dbReference type="Proteomes" id="UP000821865"/>
    </source>
</evidence>
<keyword evidence="2" id="KW-1185">Reference proteome</keyword>
<proteinExistence type="predicted"/>
<comment type="caution">
    <text evidence="1">The sequence shown here is derived from an EMBL/GenBank/DDBJ whole genome shotgun (WGS) entry which is preliminary data.</text>
</comment>
<name>A0ACB8DPD7_DERSI</name>
<evidence type="ECO:0000313" key="1">
    <source>
        <dbReference type="EMBL" id="KAH7974231.1"/>
    </source>
</evidence>
<sequence length="653" mass="71240">MAASNSNPAGQLDCMDAEYIEPEHDIGPCDYRPGLSGAADASIDTLPQPPVPRTPCYRVVDIRRRRVVAEESSKKPPAPFDSRERRQGPGRPRLPRLPEGDHKVVLRIRGGISLQQEVVLPLRAAIQTALRAPLPLEARIRVRKEQNIALVSTPDPDLAEQLCHIQTLLLGSKSYEVSAYVASPDNSCKGIITGALPIPTEDALINETVTYPHAVNIIQARPFGKNRACLYTFEGRRAWNFDADLSAQSPKCATAASEPDIDTTSAHTHKNGGAGTAACLTQMNTTNRGLGPRVVKEGRQDTKGHNTTPPRRDTKVSTTNQQPGDIPKNTCSQGPQSTAQSKEPKISYHEKKTKQHVQPRVPPTIRTPATPLSNQPPLAPAQCGARSEVTSQHSRNENPPKHLARWQEGGPRVHPVRQQEGAWIQTHSFSNGRTPWPTLGYNVASVTSRTAVLINKTLPFIDRTPTGGPSEGGTEYTALEMIPSNLTSGKGLLVVNIYSYRCALALPAFCKLVSIIPSKKSEAQRSNQLLRLSRTPTGRNLLRTLGCEPSCTIPNEEPWCPIPVKLAAHMHLKPLPRNMNVQRYLGRRKARADYYARRYQNREDVLYVDAAVGPLEGTATVAAMTEDGRINISVSVKTARTDVAEGVALGLAA</sequence>
<reference evidence="1" key="1">
    <citation type="submission" date="2020-05" db="EMBL/GenBank/DDBJ databases">
        <title>Large-scale comparative analyses of tick genomes elucidate their genetic diversity and vector capacities.</title>
        <authorList>
            <person name="Jia N."/>
            <person name="Wang J."/>
            <person name="Shi W."/>
            <person name="Du L."/>
            <person name="Sun Y."/>
            <person name="Zhan W."/>
            <person name="Jiang J."/>
            <person name="Wang Q."/>
            <person name="Zhang B."/>
            <person name="Ji P."/>
            <person name="Sakyi L.B."/>
            <person name="Cui X."/>
            <person name="Yuan T."/>
            <person name="Jiang B."/>
            <person name="Yang W."/>
            <person name="Lam T.T.-Y."/>
            <person name="Chang Q."/>
            <person name="Ding S."/>
            <person name="Wang X."/>
            <person name="Zhu J."/>
            <person name="Ruan X."/>
            <person name="Zhao L."/>
            <person name="Wei J."/>
            <person name="Que T."/>
            <person name="Du C."/>
            <person name="Cheng J."/>
            <person name="Dai P."/>
            <person name="Han X."/>
            <person name="Huang E."/>
            <person name="Gao Y."/>
            <person name="Liu J."/>
            <person name="Shao H."/>
            <person name="Ye R."/>
            <person name="Li L."/>
            <person name="Wei W."/>
            <person name="Wang X."/>
            <person name="Wang C."/>
            <person name="Yang T."/>
            <person name="Huo Q."/>
            <person name="Li W."/>
            <person name="Guo W."/>
            <person name="Chen H."/>
            <person name="Zhou L."/>
            <person name="Ni X."/>
            <person name="Tian J."/>
            <person name="Zhou Y."/>
            <person name="Sheng Y."/>
            <person name="Liu T."/>
            <person name="Pan Y."/>
            <person name="Xia L."/>
            <person name="Li J."/>
            <person name="Zhao F."/>
            <person name="Cao W."/>
        </authorList>
    </citation>
    <scope>NUCLEOTIDE SEQUENCE</scope>
    <source>
        <strain evidence="1">Dsil-2018</strain>
    </source>
</reference>
<gene>
    <name evidence="1" type="ORF">HPB49_012318</name>
</gene>
<dbReference type="Proteomes" id="UP000821865">
    <property type="component" value="Chromosome 10"/>
</dbReference>
<organism evidence="1 2">
    <name type="scientific">Dermacentor silvarum</name>
    <name type="common">Tick</name>
    <dbReference type="NCBI Taxonomy" id="543639"/>
    <lineage>
        <taxon>Eukaryota</taxon>
        <taxon>Metazoa</taxon>
        <taxon>Ecdysozoa</taxon>
        <taxon>Arthropoda</taxon>
        <taxon>Chelicerata</taxon>
        <taxon>Arachnida</taxon>
        <taxon>Acari</taxon>
        <taxon>Parasitiformes</taxon>
        <taxon>Ixodida</taxon>
        <taxon>Ixodoidea</taxon>
        <taxon>Ixodidae</taxon>
        <taxon>Rhipicephalinae</taxon>
        <taxon>Dermacentor</taxon>
    </lineage>
</organism>